<dbReference type="Proteomes" id="UP000189580">
    <property type="component" value="Chromosome b"/>
</dbReference>
<organism evidence="3 4">
    <name type="scientific">Sugiyamaella lignohabitans</name>
    <dbReference type="NCBI Taxonomy" id="796027"/>
    <lineage>
        <taxon>Eukaryota</taxon>
        <taxon>Fungi</taxon>
        <taxon>Dikarya</taxon>
        <taxon>Ascomycota</taxon>
        <taxon>Saccharomycotina</taxon>
        <taxon>Dipodascomycetes</taxon>
        <taxon>Dipodascales</taxon>
        <taxon>Trichomonascaceae</taxon>
        <taxon>Sugiyamaella</taxon>
    </lineage>
</organism>
<dbReference type="InterPro" id="IPR036570">
    <property type="entry name" value="HORMA_dom_sf"/>
</dbReference>
<gene>
    <name evidence="3" type="primary">REV7</name>
    <name evidence="3" type="ORF">AWJ20_2457</name>
</gene>
<dbReference type="PANTHER" id="PTHR11842:SF10">
    <property type="entry name" value="MITOTIC SPINDLE ASSEMBLY CHECKPOINT PROTEIN MAD2B"/>
    <property type="match status" value="1"/>
</dbReference>
<proteinExistence type="inferred from homology"/>
<dbReference type="InterPro" id="IPR003511">
    <property type="entry name" value="HORMA_dom"/>
</dbReference>
<dbReference type="EMBL" id="CP014503">
    <property type="protein sequence ID" value="ANB14844.1"/>
    <property type="molecule type" value="Genomic_DNA"/>
</dbReference>
<dbReference type="GO" id="GO:0016035">
    <property type="term" value="C:zeta DNA polymerase complex"/>
    <property type="evidence" value="ECO:0007669"/>
    <property type="project" value="TreeGrafter"/>
</dbReference>
<dbReference type="GeneID" id="30034370"/>
<dbReference type="KEGG" id="slb:AWJ20_2457"/>
<keyword evidence="4" id="KW-1185">Reference proteome</keyword>
<dbReference type="Pfam" id="PF02301">
    <property type="entry name" value="HORMA"/>
    <property type="match status" value="1"/>
</dbReference>
<dbReference type="AlphaFoldDB" id="A0A167F5A7"/>
<evidence type="ECO:0000313" key="4">
    <source>
        <dbReference type="Proteomes" id="UP000189580"/>
    </source>
</evidence>
<sequence>MSSQHPGSFSELLGTFHEFLVVLVHNVLYLRGVYPPETFRAVRKYGIALHQCRHPGVNQWIEDMAVACMSRIKEGGVGRLSIVILREKTNTPLERFVVDISDFPEVPESVQTVSIDNIAVTWTSLLEEYRACLATLAGMSQSFGKLPADITFTLIMELKPDDAPSHIHPLQSTTLSDSSTTPDPSPWITADRHRYHLSTPLSLTTHPIRFVDAGPISFNLSLEEDKQKLKLPSRP</sequence>
<dbReference type="Gene3D" id="3.30.900.10">
    <property type="entry name" value="HORMA domain"/>
    <property type="match status" value="1"/>
</dbReference>
<feature type="domain" description="HORMA" evidence="2">
    <location>
        <begin position="10"/>
        <end position="222"/>
    </location>
</feature>
<dbReference type="PANTHER" id="PTHR11842">
    <property type="entry name" value="MITOTIC SPINDLE ASSEMBLY CHECKPOINT PROTEIN MAD2"/>
    <property type="match status" value="1"/>
</dbReference>
<protein>
    <submittedName>
        <fullName evidence="3">Rev7p</fullName>
    </submittedName>
</protein>
<dbReference type="OrthoDB" id="1806at2759"/>
<evidence type="ECO:0000259" key="2">
    <source>
        <dbReference type="PROSITE" id="PS50815"/>
    </source>
</evidence>
<name>A0A167F5A7_9ASCO</name>
<reference evidence="3 4" key="1">
    <citation type="submission" date="2016-02" db="EMBL/GenBank/DDBJ databases">
        <title>Complete genome sequence and transcriptome regulation of the pentose utilising yeast Sugiyamaella lignohabitans.</title>
        <authorList>
            <person name="Bellasio M."/>
            <person name="Peymann A."/>
            <person name="Valli M."/>
            <person name="Sipitzky M."/>
            <person name="Graf A."/>
            <person name="Sauer M."/>
            <person name="Marx H."/>
            <person name="Mattanovich D."/>
        </authorList>
    </citation>
    <scope>NUCLEOTIDE SEQUENCE [LARGE SCALE GENOMIC DNA]</scope>
    <source>
        <strain evidence="3 4">CBS 10342</strain>
    </source>
</reference>
<dbReference type="PROSITE" id="PS50815">
    <property type="entry name" value="HORMA"/>
    <property type="match status" value="1"/>
</dbReference>
<comment type="similarity">
    <text evidence="1">Belongs to the MAD2 family.</text>
</comment>
<dbReference type="InterPro" id="IPR045091">
    <property type="entry name" value="Mad2-like"/>
</dbReference>
<dbReference type="RefSeq" id="XP_018737321.1">
    <property type="nucleotide sequence ID" value="XM_018879401.1"/>
</dbReference>
<evidence type="ECO:0000313" key="3">
    <source>
        <dbReference type="EMBL" id="ANB14844.1"/>
    </source>
</evidence>
<accession>A0A167F5A7</accession>
<evidence type="ECO:0000256" key="1">
    <source>
        <dbReference type="ARBA" id="ARBA00010348"/>
    </source>
</evidence>
<dbReference type="SUPFAM" id="SSF56019">
    <property type="entry name" value="The spindle assembly checkpoint protein mad2"/>
    <property type="match status" value="1"/>
</dbReference>